<keyword evidence="2" id="KW-0378">Hydrolase</keyword>
<protein>
    <submittedName>
        <fullName evidence="2">Uncharacterized conserved protein, Ntn-hydrolase superfamily</fullName>
    </submittedName>
</protein>
<dbReference type="Pfam" id="PF06267">
    <property type="entry name" value="DUF1028"/>
    <property type="match status" value="1"/>
</dbReference>
<dbReference type="PANTHER" id="PTHR39328">
    <property type="entry name" value="BLL2871 PROTEIN"/>
    <property type="match status" value="1"/>
</dbReference>
<name>A0A1I1AEG0_9CELL</name>
<evidence type="ECO:0000256" key="1">
    <source>
        <dbReference type="SAM" id="MobiDB-lite"/>
    </source>
</evidence>
<dbReference type="Gene3D" id="3.60.20.10">
    <property type="entry name" value="Glutamine Phosphoribosylpyrophosphate, subunit 1, domain 1"/>
    <property type="match status" value="1"/>
</dbReference>
<dbReference type="STRING" id="988821.SAMN05421867_11653"/>
<dbReference type="SUPFAM" id="SSF56235">
    <property type="entry name" value="N-terminal nucleophile aminohydrolases (Ntn hydrolases)"/>
    <property type="match status" value="1"/>
</dbReference>
<sequence>MIPWTAGPDGVGQDGTGRDGWNGTGPDGGDRDGEGAVTFSLVARDDDGRTFGVATASKYLAVGATVPAVAAGVGALATQASTNVLFRDAGLRLLRQGRTAPRTVELLVAGDPGRTERQVAVVAATGPPGAWTGEGCSDVACHLVGDGVVAAGNLLADEAVLPAMLRASQGATGTLARRLLAGLAAGDAAGGDRRGRQSAALVVASGSGVLQLRTSARVDLRVDDHPAPVPELARLLDRHELLVGETDPAAVVPLRGEVAVRVEGLLAALGRTAGRLPARLQAWAGTENLEHRTLLDGLDPVLLDELERLAGRAPARAPGPPVPGSTS</sequence>
<dbReference type="InterPro" id="IPR029055">
    <property type="entry name" value="Ntn_hydrolases_N"/>
</dbReference>
<reference evidence="2 3" key="1">
    <citation type="submission" date="2016-10" db="EMBL/GenBank/DDBJ databases">
        <authorList>
            <person name="de Groot N.N."/>
        </authorList>
    </citation>
    <scope>NUCLEOTIDE SEQUENCE [LARGE SCALE GENOMIC DNA]</scope>
    <source>
        <strain evidence="2 3">CGMCC 4.6945</strain>
    </source>
</reference>
<dbReference type="Proteomes" id="UP000199012">
    <property type="component" value="Unassembled WGS sequence"/>
</dbReference>
<dbReference type="AlphaFoldDB" id="A0A1I1AEG0"/>
<evidence type="ECO:0000313" key="2">
    <source>
        <dbReference type="EMBL" id="SFB34860.1"/>
    </source>
</evidence>
<gene>
    <name evidence="2" type="ORF">SAMN05421867_11653</name>
</gene>
<evidence type="ECO:0000313" key="3">
    <source>
        <dbReference type="Proteomes" id="UP000199012"/>
    </source>
</evidence>
<organism evidence="2 3">
    <name type="scientific">Cellulomonas marina</name>
    <dbReference type="NCBI Taxonomy" id="988821"/>
    <lineage>
        <taxon>Bacteria</taxon>
        <taxon>Bacillati</taxon>
        <taxon>Actinomycetota</taxon>
        <taxon>Actinomycetes</taxon>
        <taxon>Micrococcales</taxon>
        <taxon>Cellulomonadaceae</taxon>
        <taxon>Cellulomonas</taxon>
    </lineage>
</organism>
<proteinExistence type="predicted"/>
<dbReference type="PANTHER" id="PTHR39328:SF1">
    <property type="entry name" value="BLL2871 PROTEIN"/>
    <property type="match status" value="1"/>
</dbReference>
<dbReference type="GO" id="GO:0016787">
    <property type="term" value="F:hydrolase activity"/>
    <property type="evidence" value="ECO:0007669"/>
    <property type="project" value="UniProtKB-KW"/>
</dbReference>
<feature type="compositionally biased region" description="Gly residues" evidence="1">
    <location>
        <begin position="9"/>
        <end position="27"/>
    </location>
</feature>
<dbReference type="InterPro" id="IPR010430">
    <property type="entry name" value="DUF1028"/>
</dbReference>
<keyword evidence="3" id="KW-1185">Reference proteome</keyword>
<dbReference type="EMBL" id="FOKA01000016">
    <property type="protein sequence ID" value="SFB34860.1"/>
    <property type="molecule type" value="Genomic_DNA"/>
</dbReference>
<feature type="region of interest" description="Disordered" evidence="1">
    <location>
        <begin position="1"/>
        <end position="35"/>
    </location>
</feature>
<accession>A0A1I1AEG0</accession>